<proteinExistence type="predicted"/>
<evidence type="ECO:0000256" key="3">
    <source>
        <dbReference type="ARBA" id="ARBA00022692"/>
    </source>
</evidence>
<dbReference type="FunFam" id="3.40.50.300:FF:000163">
    <property type="entry name" value="Multidrug resistance-associated protein member 4"/>
    <property type="match status" value="1"/>
</dbReference>
<keyword evidence="5" id="KW-0067">ATP-binding</keyword>
<dbReference type="InterPro" id="IPR050173">
    <property type="entry name" value="ABC_transporter_C-like"/>
</dbReference>
<dbReference type="FunFam" id="3.40.50.300:FF:000482">
    <property type="entry name" value="Multidrug resistance-associated protein member 4"/>
    <property type="match status" value="1"/>
</dbReference>
<evidence type="ECO:0000256" key="10">
    <source>
        <dbReference type="ARBA" id="ARBA00047576"/>
    </source>
</evidence>
<feature type="transmembrane region" description="Helical" evidence="12">
    <location>
        <begin position="308"/>
        <end position="327"/>
    </location>
</feature>
<dbReference type="InterPro" id="IPR036640">
    <property type="entry name" value="ABC1_TM_sf"/>
</dbReference>
<comment type="catalytic activity">
    <reaction evidence="11">
        <text>an S-substituted glutathione(in) + ATP + H2O = an S-substituted glutathione(out) + ADP + phosphate + H(+)</text>
        <dbReference type="Rhea" id="RHEA:19121"/>
        <dbReference type="ChEBI" id="CHEBI:15377"/>
        <dbReference type="ChEBI" id="CHEBI:15378"/>
        <dbReference type="ChEBI" id="CHEBI:30616"/>
        <dbReference type="ChEBI" id="CHEBI:43474"/>
        <dbReference type="ChEBI" id="CHEBI:90779"/>
        <dbReference type="ChEBI" id="CHEBI:456216"/>
        <dbReference type="EC" id="7.6.2.3"/>
    </reaction>
    <physiologicalReaction direction="left-to-right" evidence="11">
        <dbReference type="Rhea" id="RHEA:19122"/>
    </physiologicalReaction>
</comment>
<feature type="domain" description="ABC transmembrane type-1" evidence="14">
    <location>
        <begin position="697"/>
        <end position="881"/>
    </location>
</feature>
<keyword evidence="3 12" id="KW-0812">Transmembrane</keyword>
<evidence type="ECO:0000259" key="14">
    <source>
        <dbReference type="PROSITE" id="PS50929"/>
    </source>
</evidence>
<dbReference type="PANTHER" id="PTHR24223:SF357">
    <property type="entry name" value="ATP-BINDING CASSETTE SUB-FAMILY C MEMBER 4"/>
    <property type="match status" value="1"/>
</dbReference>
<evidence type="ECO:0000256" key="6">
    <source>
        <dbReference type="ARBA" id="ARBA00022989"/>
    </source>
</evidence>
<dbReference type="InterPro" id="IPR027417">
    <property type="entry name" value="P-loop_NTPase"/>
</dbReference>
<dbReference type="InterPro" id="IPR003593">
    <property type="entry name" value="AAA+_ATPase"/>
</dbReference>
<evidence type="ECO:0000256" key="12">
    <source>
        <dbReference type="SAM" id="Phobius"/>
    </source>
</evidence>
<dbReference type="SMART" id="SM00382">
    <property type="entry name" value="AAA"/>
    <property type="match status" value="2"/>
</dbReference>
<dbReference type="SUPFAM" id="SSF52540">
    <property type="entry name" value="P-loop containing nucleoside triphosphate hydrolases"/>
    <property type="match status" value="2"/>
</dbReference>
<gene>
    <name evidence="15" type="ORF">JEQ12_002255</name>
</gene>
<dbReference type="PROSITE" id="PS50929">
    <property type="entry name" value="ABC_TM1F"/>
    <property type="match status" value="2"/>
</dbReference>
<protein>
    <recommendedName>
        <fullName evidence="17">Multidrug resistance-associated protein 4-like</fullName>
    </recommendedName>
</protein>
<comment type="subcellular location">
    <subcellularLocation>
        <location evidence="1">Membrane</location>
        <topology evidence="1">Multi-pass membrane protein</topology>
    </subcellularLocation>
</comment>
<evidence type="ECO:0000256" key="1">
    <source>
        <dbReference type="ARBA" id="ARBA00004141"/>
    </source>
</evidence>
<dbReference type="InterPro" id="IPR003439">
    <property type="entry name" value="ABC_transporter-like_ATP-bd"/>
</dbReference>
<feature type="transmembrane region" description="Helical" evidence="12">
    <location>
        <begin position="91"/>
        <end position="113"/>
    </location>
</feature>
<feature type="transmembrane region" description="Helical" evidence="12">
    <location>
        <begin position="996"/>
        <end position="1018"/>
    </location>
</feature>
<feature type="transmembrane region" description="Helical" evidence="12">
    <location>
        <begin position="696"/>
        <end position="718"/>
    </location>
</feature>
<feature type="transmembrane region" description="Helical" evidence="12">
    <location>
        <begin position="279"/>
        <end position="296"/>
    </location>
</feature>
<keyword evidence="6 12" id="KW-1133">Transmembrane helix</keyword>
<feature type="domain" description="ABC transporter" evidence="13">
    <location>
        <begin position="917"/>
        <end position="1163"/>
    </location>
</feature>
<feature type="transmembrane region" description="Helical" evidence="12">
    <location>
        <begin position="133"/>
        <end position="157"/>
    </location>
</feature>
<keyword evidence="4" id="KW-0547">Nucleotide-binding</keyword>
<reference evidence="15 16" key="1">
    <citation type="submission" date="2020-12" db="EMBL/GenBank/DDBJ databases">
        <title>De novo assembly of Tibetan sheep genome.</title>
        <authorList>
            <person name="Li X."/>
        </authorList>
    </citation>
    <scope>NUCLEOTIDE SEQUENCE [LARGE SCALE GENOMIC DNA]</scope>
    <source>
        <tissue evidence="15">Heart</tissue>
    </source>
</reference>
<evidence type="ECO:0000256" key="2">
    <source>
        <dbReference type="ARBA" id="ARBA00022448"/>
    </source>
</evidence>
<comment type="catalytic activity">
    <reaction evidence="8">
        <text>ATP + H2O + xenobioticSide 1 = ADP + phosphate + xenobioticSide 2.</text>
        <dbReference type="EC" id="7.6.2.2"/>
    </reaction>
</comment>
<evidence type="ECO:0000313" key="16">
    <source>
        <dbReference type="Proteomes" id="UP000664991"/>
    </source>
</evidence>
<dbReference type="Pfam" id="PF00005">
    <property type="entry name" value="ABC_tran"/>
    <property type="match status" value="2"/>
</dbReference>
<organism evidence="15 16">
    <name type="scientific">Ovis aries</name>
    <name type="common">Sheep</name>
    <dbReference type="NCBI Taxonomy" id="9940"/>
    <lineage>
        <taxon>Eukaryota</taxon>
        <taxon>Metazoa</taxon>
        <taxon>Chordata</taxon>
        <taxon>Craniata</taxon>
        <taxon>Vertebrata</taxon>
        <taxon>Euteleostomi</taxon>
        <taxon>Mammalia</taxon>
        <taxon>Eutheria</taxon>
        <taxon>Laurasiatheria</taxon>
        <taxon>Artiodactyla</taxon>
        <taxon>Ruminantia</taxon>
        <taxon>Pecora</taxon>
        <taxon>Bovidae</taxon>
        <taxon>Caprinae</taxon>
        <taxon>Ovis</taxon>
    </lineage>
</organism>
<dbReference type="PROSITE" id="PS50893">
    <property type="entry name" value="ABC_TRANSPORTER_2"/>
    <property type="match status" value="2"/>
</dbReference>
<dbReference type="Pfam" id="PF00664">
    <property type="entry name" value="ABC_membrane"/>
    <property type="match status" value="2"/>
</dbReference>
<dbReference type="CDD" id="cd03244">
    <property type="entry name" value="ABCC_MRP_domain2"/>
    <property type="match status" value="1"/>
</dbReference>
<dbReference type="GO" id="GO:0005524">
    <property type="term" value="F:ATP binding"/>
    <property type="evidence" value="ECO:0007669"/>
    <property type="project" value="UniProtKB-KW"/>
</dbReference>
<name>A0A836A8T0_SHEEP</name>
<dbReference type="CDD" id="cd03250">
    <property type="entry name" value="ABCC_MRP_domain1"/>
    <property type="match status" value="1"/>
</dbReference>
<comment type="catalytic activity">
    <reaction evidence="10">
        <text>17beta-estradiol 17-O-(beta-D-glucuronate)(in) + ATP + H2O = 17beta-estradiol 17-O-(beta-D-glucuronate)(out) + ADP + phosphate + H(+)</text>
        <dbReference type="Rhea" id="RHEA:60128"/>
        <dbReference type="ChEBI" id="CHEBI:15377"/>
        <dbReference type="ChEBI" id="CHEBI:15378"/>
        <dbReference type="ChEBI" id="CHEBI:30616"/>
        <dbReference type="ChEBI" id="CHEBI:43474"/>
        <dbReference type="ChEBI" id="CHEBI:82961"/>
        <dbReference type="ChEBI" id="CHEBI:456216"/>
    </reaction>
    <physiologicalReaction direction="left-to-right" evidence="10">
        <dbReference type="Rhea" id="RHEA:60129"/>
    </physiologicalReaction>
</comment>
<dbReference type="GO" id="GO:0015431">
    <property type="term" value="F:ABC-type glutathione S-conjugate transporter activity"/>
    <property type="evidence" value="ECO:0007669"/>
    <property type="project" value="UniProtKB-EC"/>
</dbReference>
<evidence type="ECO:0008006" key="17">
    <source>
        <dbReference type="Google" id="ProtNLM"/>
    </source>
</evidence>
<dbReference type="GO" id="GO:0016887">
    <property type="term" value="F:ATP hydrolysis activity"/>
    <property type="evidence" value="ECO:0007669"/>
    <property type="project" value="InterPro"/>
</dbReference>
<feature type="transmembrane region" description="Helical" evidence="12">
    <location>
        <begin position="830"/>
        <end position="847"/>
    </location>
</feature>
<dbReference type="InterPro" id="IPR017871">
    <property type="entry name" value="ABC_transporter-like_CS"/>
</dbReference>
<feature type="transmembrane region" description="Helical" evidence="12">
    <location>
        <begin position="237"/>
        <end position="258"/>
    </location>
</feature>
<dbReference type="GO" id="GO:0016323">
    <property type="term" value="C:basolateral plasma membrane"/>
    <property type="evidence" value="ECO:0007669"/>
    <property type="project" value="UniProtKB-ARBA"/>
</dbReference>
<dbReference type="Proteomes" id="UP000664991">
    <property type="component" value="Unassembled WGS sequence"/>
</dbReference>
<dbReference type="EMBL" id="JAEMGP010000010">
    <property type="protein sequence ID" value="KAG5204279.1"/>
    <property type="molecule type" value="Genomic_DNA"/>
</dbReference>
<sequence length="1202" mass="135681">MQPVSPEEKPSPLQDANFCSRLFSWWLNPLFKIGYQRKLKQDDLYSVLPEDRSQHLGEELQWYWDQEVLRAKKGAQEPSLIKAIVKCYWKFYFLLGLLTFLEEGTKVVLPIFLGKIISYVENYDPANSAALHEAYGCAAGLSACVLVWAVLHHLCFYHMQRVGMRLRVAVCHMIYRKSLRLSSSAMGKTTTGQIVNLLSNDVNRFDQVTTFLHYLWVGPLQAIAVTALLWIEIGISCLAGIAVLIILLLLQSCVGNSFSSLREEISRILKSSYLRGMNLASFFAVSKIMIFVTFITNELLDNRITASQVFVVVTLFEALRFSSTLYFPMAVEKVSETIVSIQRIKNFLSLDEMPQLKTQLPSDAEMMVDMQDFTAFWDEESESPTLKGLSFTVRPGELLTVIGPVGAGKSSLLRALLGELPPSQGKVSVHGRIAYVSQQPWVFPGTVRSNILFGKKYEEERYEEVIKACALEEDFQNLKERDLTVTGDGGTPLSEGQKARVSLARAVYQDADIYLLDDPLSAVDAGVSRHLFEQCIRQALKEKITILVTHQLQYLKDASQILILKDDKTVERGTYSEFLKSGVDIFSLFEKGNKQPESSSVLGTPTLISESLVQSLPSPRPSLKDAAPEDQDTENIQVTLPLEDYLEGKVGFKTYENYFTASAGWPVISFLILVNITAQVAYVLQDWWLAFWANVQGLTVSTILFGIAKSLLIFYILVNSSQTLHNKILESILRASLLFFNSNPIGRILNRFSKDIGRMDDLLPLIIQDFIQRYYSATSRDVKRLECATRSPVFAHLASSFRGLWTIRAYKAEQSFQELFDAHQDLHSDVICAVFVTVVAFVSLILADALTPGQVGLVLSLALTLTGMFQWCVRQRTEVENLMISVERVMGYLDLEKEASWEYKDHPPSPWTNEGIIEFYTVNFRHTLDGPLVLKNLTAVIESKKKVGIVGRTGAGKSSVFSAVFRLSEPKGLLWVDYYPIQLAGLHNLRKKMSIILQYVSIVSSFISFYLEPVLFMGTMRKNLDPFNEHTDKELWNALEEVQLKETIEGLPGKMDTALAETGSNLSVGQRQLVCLARVILKKNQMLIIDKATSNVDPRTDELIKKAIHKKFAQCTVVTITHRLSTIIDNDMVMVLDSGTVKEYSPPHDLLQNSESLFYTMVQQLVLFWQVCKQQEENKVHLIQRHTPKRNNQMLLTVAVCL</sequence>
<keyword evidence="7 12" id="KW-0472">Membrane</keyword>
<keyword evidence="2" id="KW-0813">Transport</keyword>
<dbReference type="GO" id="GO:0008559">
    <property type="term" value="F:ABC-type xenobiotic transporter activity"/>
    <property type="evidence" value="ECO:0007669"/>
    <property type="project" value="UniProtKB-EC"/>
</dbReference>
<accession>A0A836A8T0</accession>
<evidence type="ECO:0000256" key="8">
    <source>
        <dbReference type="ARBA" id="ARBA00034018"/>
    </source>
</evidence>
<comment type="caution">
    <text evidence="15">The sequence shown here is derived from an EMBL/GenBank/DDBJ whole genome shotgun (WGS) entry which is preliminary data.</text>
</comment>
<feature type="transmembrane region" description="Helical" evidence="12">
    <location>
        <begin position="211"/>
        <end position="231"/>
    </location>
</feature>
<evidence type="ECO:0000256" key="7">
    <source>
        <dbReference type="ARBA" id="ARBA00023136"/>
    </source>
</evidence>
<dbReference type="PROSITE" id="PS00211">
    <property type="entry name" value="ABC_TRANSPORTER_1"/>
    <property type="match status" value="1"/>
</dbReference>
<evidence type="ECO:0000313" key="15">
    <source>
        <dbReference type="EMBL" id="KAG5204279.1"/>
    </source>
</evidence>
<feature type="domain" description="ABC transporter" evidence="13">
    <location>
        <begin position="368"/>
        <end position="591"/>
    </location>
</feature>
<evidence type="ECO:0000256" key="11">
    <source>
        <dbReference type="ARBA" id="ARBA00048007"/>
    </source>
</evidence>
<evidence type="ECO:0000256" key="4">
    <source>
        <dbReference type="ARBA" id="ARBA00022741"/>
    </source>
</evidence>
<evidence type="ECO:0000256" key="5">
    <source>
        <dbReference type="ARBA" id="ARBA00022840"/>
    </source>
</evidence>
<dbReference type="AlphaFoldDB" id="A0A836A8T0"/>
<evidence type="ECO:0000256" key="9">
    <source>
        <dbReference type="ARBA" id="ARBA00047523"/>
    </source>
</evidence>
<feature type="domain" description="ABC transmembrane type-1" evidence="14">
    <location>
        <begin position="93"/>
        <end position="267"/>
    </location>
</feature>
<dbReference type="SUPFAM" id="SSF90123">
    <property type="entry name" value="ABC transporter transmembrane region"/>
    <property type="match status" value="2"/>
</dbReference>
<dbReference type="Gene3D" id="3.40.50.300">
    <property type="entry name" value="P-loop containing nucleotide triphosphate hydrolases"/>
    <property type="match status" value="2"/>
</dbReference>
<comment type="catalytic activity">
    <reaction evidence="9">
        <text>leukotriene C4(in) + ATP + H2O = leukotriene C4(out) + ADP + phosphate + H(+)</text>
        <dbReference type="Rhea" id="RHEA:38963"/>
        <dbReference type="ChEBI" id="CHEBI:15377"/>
        <dbReference type="ChEBI" id="CHEBI:15378"/>
        <dbReference type="ChEBI" id="CHEBI:30616"/>
        <dbReference type="ChEBI" id="CHEBI:43474"/>
        <dbReference type="ChEBI" id="CHEBI:57973"/>
        <dbReference type="ChEBI" id="CHEBI:456216"/>
    </reaction>
    <physiologicalReaction direction="left-to-right" evidence="9">
        <dbReference type="Rhea" id="RHEA:38964"/>
    </physiologicalReaction>
</comment>
<dbReference type="Gene3D" id="1.20.1560.10">
    <property type="entry name" value="ABC transporter type 1, transmembrane domain"/>
    <property type="match status" value="3"/>
</dbReference>
<dbReference type="InterPro" id="IPR011527">
    <property type="entry name" value="ABC1_TM_dom"/>
</dbReference>
<feature type="transmembrane region" description="Helical" evidence="12">
    <location>
        <begin position="853"/>
        <end position="873"/>
    </location>
</feature>
<feature type="transmembrane region" description="Helical" evidence="12">
    <location>
        <begin position="663"/>
        <end position="684"/>
    </location>
</feature>
<evidence type="ECO:0000259" key="13">
    <source>
        <dbReference type="PROSITE" id="PS50893"/>
    </source>
</evidence>
<dbReference type="PANTHER" id="PTHR24223">
    <property type="entry name" value="ATP-BINDING CASSETTE SUB-FAMILY C"/>
    <property type="match status" value="1"/>
</dbReference>